<feature type="compositionally biased region" description="Basic and acidic residues" evidence="1">
    <location>
        <begin position="66"/>
        <end position="92"/>
    </location>
</feature>
<feature type="region of interest" description="Disordered" evidence="1">
    <location>
        <begin position="1"/>
        <end position="92"/>
    </location>
</feature>
<reference evidence="2" key="1">
    <citation type="submission" date="2022-05" db="EMBL/GenBank/DDBJ databases">
        <title>An RpoN-dependent PEP-CTERM gene is involved in floc formation of an Aquincola tertiaricarbonis strain.</title>
        <authorList>
            <person name="Qiu D."/>
            <person name="Xia M."/>
        </authorList>
    </citation>
    <scope>NUCLEOTIDE SEQUENCE</scope>
    <source>
        <strain evidence="2">RN12</strain>
    </source>
</reference>
<evidence type="ECO:0000313" key="2">
    <source>
        <dbReference type="EMBL" id="URI10521.1"/>
    </source>
</evidence>
<feature type="compositionally biased region" description="Basic and acidic residues" evidence="1">
    <location>
        <begin position="8"/>
        <end position="53"/>
    </location>
</feature>
<organism evidence="2 3">
    <name type="scientific">Aquincola tertiaricarbonis</name>
    <dbReference type="NCBI Taxonomy" id="391953"/>
    <lineage>
        <taxon>Bacteria</taxon>
        <taxon>Pseudomonadati</taxon>
        <taxon>Pseudomonadota</taxon>
        <taxon>Betaproteobacteria</taxon>
        <taxon>Burkholderiales</taxon>
        <taxon>Sphaerotilaceae</taxon>
        <taxon>Aquincola</taxon>
    </lineage>
</organism>
<keyword evidence="3" id="KW-1185">Reference proteome</keyword>
<evidence type="ECO:0000313" key="3">
    <source>
        <dbReference type="Proteomes" id="UP001056201"/>
    </source>
</evidence>
<evidence type="ECO:0000256" key="1">
    <source>
        <dbReference type="SAM" id="MobiDB-lite"/>
    </source>
</evidence>
<protein>
    <submittedName>
        <fullName evidence="2">Uncharacterized protein</fullName>
    </submittedName>
</protein>
<dbReference type="RefSeq" id="WP_250198728.1">
    <property type="nucleotide sequence ID" value="NZ_CP097636.1"/>
</dbReference>
<dbReference type="EMBL" id="CP097636">
    <property type="protein sequence ID" value="URI10521.1"/>
    <property type="molecule type" value="Genomic_DNA"/>
</dbReference>
<dbReference type="Proteomes" id="UP001056201">
    <property type="component" value="Chromosome 2"/>
</dbReference>
<name>A0ABY4SHQ4_AQUTE</name>
<gene>
    <name evidence="2" type="ORF">MW290_16075</name>
</gene>
<accession>A0ABY4SHQ4</accession>
<proteinExistence type="predicted"/>
<sequence>MPSTTVHTTDHDSQAAHPRDEAATEHSQNDQTHRAKDGNDGPDPKQPNERDESADTAAEPQPRIQQAHDDLKRGLRDTDRGAPMDEAYRKQK</sequence>